<accession>A0ABU0FNA2</accession>
<organism evidence="1 2">
    <name type="scientific">Labrys monachus</name>
    <dbReference type="NCBI Taxonomy" id="217067"/>
    <lineage>
        <taxon>Bacteria</taxon>
        <taxon>Pseudomonadati</taxon>
        <taxon>Pseudomonadota</taxon>
        <taxon>Alphaproteobacteria</taxon>
        <taxon>Hyphomicrobiales</taxon>
        <taxon>Xanthobacteraceae</taxon>
        <taxon>Labrys</taxon>
    </lineage>
</organism>
<dbReference type="RefSeq" id="WP_307435855.1">
    <property type="nucleotide sequence ID" value="NZ_JAUSVK010000001.1"/>
</dbReference>
<dbReference type="InterPro" id="IPR007375">
    <property type="entry name" value="SoxG"/>
</dbReference>
<dbReference type="Gene3D" id="3.30.70.1520">
    <property type="entry name" value="Heterotetrameric sarcosine oxidase"/>
    <property type="match status" value="1"/>
</dbReference>
<comment type="caution">
    <text evidence="1">The sequence shown here is derived from an EMBL/GenBank/DDBJ whole genome shotgun (WGS) entry which is preliminary data.</text>
</comment>
<proteinExistence type="predicted"/>
<dbReference type="EC" id="1.5.3.1" evidence="1"/>
<dbReference type="Gene3D" id="3.30.1360.120">
    <property type="entry name" value="Probable tRNA modification gtpase trme, domain 1"/>
    <property type="match status" value="1"/>
</dbReference>
<dbReference type="GO" id="GO:0008115">
    <property type="term" value="F:sarcosine oxidase activity"/>
    <property type="evidence" value="ECO:0007669"/>
    <property type="project" value="UniProtKB-EC"/>
</dbReference>
<keyword evidence="1" id="KW-0560">Oxidoreductase</keyword>
<dbReference type="Proteomes" id="UP001237448">
    <property type="component" value="Unassembled WGS sequence"/>
</dbReference>
<dbReference type="InterPro" id="IPR027266">
    <property type="entry name" value="TrmE/GcvT-like"/>
</dbReference>
<dbReference type="SUPFAM" id="SSF103025">
    <property type="entry name" value="Folate-binding domain"/>
    <property type="match status" value="1"/>
</dbReference>
<evidence type="ECO:0000313" key="1">
    <source>
        <dbReference type="EMBL" id="MDQ0396101.1"/>
    </source>
</evidence>
<reference evidence="1 2" key="1">
    <citation type="submission" date="2023-07" db="EMBL/GenBank/DDBJ databases">
        <title>Genomic Encyclopedia of Type Strains, Phase IV (KMG-IV): sequencing the most valuable type-strain genomes for metagenomic binning, comparative biology and taxonomic classification.</title>
        <authorList>
            <person name="Goeker M."/>
        </authorList>
    </citation>
    <scope>NUCLEOTIDE SEQUENCE [LARGE SCALE GENOMIC DNA]</scope>
    <source>
        <strain evidence="1 2">DSM 5896</strain>
    </source>
</reference>
<sequence length="191" mass="20489">MADLRAAPLLRRDPLDGVPAITARSRLAIEAAPRGARLVLRGSESAAIAAGQAFGLALPLAINTAATDDVRTAFRLGPDEWLLLAPQDQEKQVYDAIEAAVAEPHSLVDASHRNVGILVSGSLAADVLANGVMLDLDPAAFPPGMATRTLYVKAEIVLWRKGAQDFHIEVWRSFAAYMHGLLEEAAREYVK</sequence>
<protein>
    <submittedName>
        <fullName evidence="1">Sarcosine oxidase subunit gamma</fullName>
        <ecNumber evidence="1">1.5.3.1</ecNumber>
    </submittedName>
</protein>
<evidence type="ECO:0000313" key="2">
    <source>
        <dbReference type="Proteomes" id="UP001237448"/>
    </source>
</evidence>
<dbReference type="EMBL" id="JAUSVK010000001">
    <property type="protein sequence ID" value="MDQ0396101.1"/>
    <property type="molecule type" value="Genomic_DNA"/>
</dbReference>
<gene>
    <name evidence="1" type="ORF">J3R73_005893</name>
</gene>
<dbReference type="Pfam" id="PF04268">
    <property type="entry name" value="SoxG"/>
    <property type="match status" value="1"/>
</dbReference>
<keyword evidence="2" id="KW-1185">Reference proteome</keyword>
<name>A0ABU0FNA2_9HYPH</name>